<keyword evidence="4" id="KW-0489">Methyltransferase</keyword>
<feature type="domain" description="RNA 2-O ribose methyltransferase substrate binding" evidence="11">
    <location>
        <begin position="183"/>
        <end position="261"/>
    </location>
</feature>
<dbReference type="PANTHER" id="PTHR46103:SF1">
    <property type="entry name" value="RRNA METHYLTRANSFERASE 1, MITOCHONDRIAL"/>
    <property type="match status" value="1"/>
</dbReference>
<keyword evidence="13" id="KW-1185">Reference proteome</keyword>
<dbReference type="SUPFAM" id="SSF55315">
    <property type="entry name" value="L30e-like"/>
    <property type="match status" value="1"/>
</dbReference>
<sequence length="446" mass="50113">MSFMCFNFINMGTLARQCSRMFVDRRLLTVVSEWDMRVGCHFAPYHCTRSLLCPNDNRAKSAERMRFSAVTSSVLRQKPGRSEGRQYQGQSEDMQDDPETPVNRVWGTGTPQSQKRKPNAHINRSYDPQREPPIDWERKTNTSSRVSPELRKLSFDDFPEERERLVKDSKQRLSKEKDKNYETLFGVSPCLLALTQGRRKSHRLFVKEGEASRRASIRQVCEEARLQGVQIQRVSKMDLSKMCSGGVHQGLCLQASPLGYLTEDKTLKPPKDSSRIPLWLVLDRVQDPMNLGAILRSAYFLGVDRVASSLQNSCPLTPVVSKASSGVMEIMGVYGYDSLMDLMKVKVAQGWQVVGTVGAEAEKPHVPVMQCSDFQMTKPTLLLMGGEGDGLSPELRLQCEALLTIPPRRDLHPGVESLNVSVATVSLWLHVQYILSVSVATCPVHP</sequence>
<dbReference type="InterPro" id="IPR029064">
    <property type="entry name" value="Ribosomal_eL30-like_sf"/>
</dbReference>
<evidence type="ECO:0000256" key="4">
    <source>
        <dbReference type="ARBA" id="ARBA00022603"/>
    </source>
</evidence>
<dbReference type="InterPro" id="IPR013123">
    <property type="entry name" value="SpoU_subst-bd"/>
</dbReference>
<dbReference type="SMART" id="SM00967">
    <property type="entry name" value="SpoU_sub_bind"/>
    <property type="match status" value="1"/>
</dbReference>
<dbReference type="AlphaFoldDB" id="A0A6Q2X7L5"/>
<evidence type="ECO:0000259" key="11">
    <source>
        <dbReference type="SMART" id="SM00967"/>
    </source>
</evidence>
<evidence type="ECO:0000313" key="13">
    <source>
        <dbReference type="Proteomes" id="UP000265140"/>
    </source>
</evidence>
<gene>
    <name evidence="12" type="primary">MRM1</name>
</gene>
<evidence type="ECO:0000256" key="9">
    <source>
        <dbReference type="ARBA" id="ARBA00034881"/>
    </source>
</evidence>
<dbReference type="GO" id="GO:0016435">
    <property type="term" value="F:rRNA (guanine) methyltransferase activity"/>
    <property type="evidence" value="ECO:0007669"/>
    <property type="project" value="TreeGrafter"/>
</dbReference>
<evidence type="ECO:0000256" key="6">
    <source>
        <dbReference type="ARBA" id="ARBA00022691"/>
    </source>
</evidence>
<keyword evidence="8" id="KW-0496">Mitochondrion</keyword>
<evidence type="ECO:0000256" key="2">
    <source>
        <dbReference type="ARBA" id="ARBA00007228"/>
    </source>
</evidence>
<keyword evidence="5" id="KW-0808">Transferase</keyword>
<dbReference type="Gene3D" id="3.30.1330.30">
    <property type="match status" value="1"/>
</dbReference>
<comment type="similarity">
    <text evidence="2">Belongs to the class IV-like SAM-binding methyltransferase superfamily. RNA methyltransferase TrmH family.</text>
</comment>
<evidence type="ECO:0000256" key="3">
    <source>
        <dbReference type="ARBA" id="ARBA00022552"/>
    </source>
</evidence>
<dbReference type="Bgee" id="ENSELUG00000012392">
    <property type="expression patterns" value="Expressed in ovary and 14 other cell types or tissues"/>
</dbReference>
<evidence type="ECO:0000256" key="1">
    <source>
        <dbReference type="ARBA" id="ARBA00004173"/>
    </source>
</evidence>
<dbReference type="InterPro" id="IPR029028">
    <property type="entry name" value="Alpha/beta_knot_MTases"/>
</dbReference>
<dbReference type="InterPro" id="IPR047182">
    <property type="entry name" value="MRM1"/>
</dbReference>
<evidence type="ECO:0000256" key="5">
    <source>
        <dbReference type="ARBA" id="ARBA00022679"/>
    </source>
</evidence>
<reference evidence="12" key="2">
    <citation type="submission" date="2025-08" db="UniProtKB">
        <authorList>
            <consortium name="Ensembl"/>
        </authorList>
    </citation>
    <scope>IDENTIFICATION</scope>
</reference>
<dbReference type="GO" id="GO:0003723">
    <property type="term" value="F:RNA binding"/>
    <property type="evidence" value="ECO:0007669"/>
    <property type="project" value="InterPro"/>
</dbReference>
<dbReference type="Gene3D" id="3.40.1280.10">
    <property type="match status" value="1"/>
</dbReference>
<dbReference type="Pfam" id="PF00588">
    <property type="entry name" value="SpoU_methylase"/>
    <property type="match status" value="1"/>
</dbReference>
<reference evidence="12" key="1">
    <citation type="submission" date="2020-02" db="EMBL/GenBank/DDBJ databases">
        <title>Esox lucius (northern pike) genome, fEsoLuc1, primary haplotype.</title>
        <authorList>
            <person name="Myers G."/>
            <person name="Karagic N."/>
            <person name="Meyer A."/>
            <person name="Pippel M."/>
            <person name="Reichard M."/>
            <person name="Winkler S."/>
            <person name="Tracey A."/>
            <person name="Sims Y."/>
            <person name="Howe K."/>
            <person name="Rhie A."/>
            <person name="Formenti G."/>
            <person name="Durbin R."/>
            <person name="Fedrigo O."/>
            <person name="Jarvis E.D."/>
        </authorList>
    </citation>
    <scope>NUCLEOTIDE SEQUENCE [LARGE SCALE GENOMIC DNA]</scope>
</reference>
<dbReference type="GO" id="GO:0005739">
    <property type="term" value="C:mitochondrion"/>
    <property type="evidence" value="ECO:0007669"/>
    <property type="project" value="UniProtKB-SubCell"/>
</dbReference>
<comment type="subcellular location">
    <subcellularLocation>
        <location evidence="1">Mitochondrion</location>
    </subcellularLocation>
</comment>
<dbReference type="InterPro" id="IPR047261">
    <property type="entry name" value="MRM1_MeTrfase_dom"/>
</dbReference>
<accession>A0A6Q2X7L5</accession>
<dbReference type="PANTHER" id="PTHR46103">
    <property type="entry name" value="RRNA METHYLTRANSFERASE 1, MITOCHONDRIAL"/>
    <property type="match status" value="1"/>
</dbReference>
<keyword evidence="6" id="KW-0949">S-adenosyl-L-methionine</keyword>
<dbReference type="InterPro" id="IPR029026">
    <property type="entry name" value="tRNA_m1G_MTases_N"/>
</dbReference>
<reference evidence="12" key="3">
    <citation type="submission" date="2025-09" db="UniProtKB">
        <authorList>
            <consortium name="Ensembl"/>
        </authorList>
    </citation>
    <scope>IDENTIFICATION</scope>
</reference>
<dbReference type="SUPFAM" id="SSF75217">
    <property type="entry name" value="alpha/beta knot"/>
    <property type="match status" value="1"/>
</dbReference>
<protein>
    <recommendedName>
        <fullName evidence="9">rRNA methyltransferase 1, mitochondrial</fullName>
    </recommendedName>
</protein>
<feature type="compositionally biased region" description="Basic and acidic residues" evidence="10">
    <location>
        <begin position="127"/>
        <end position="140"/>
    </location>
</feature>
<keyword evidence="7" id="KW-0809">Transit peptide</keyword>
<evidence type="ECO:0000313" key="12">
    <source>
        <dbReference type="Ensembl" id="ENSELUP00000049212.2"/>
    </source>
</evidence>
<evidence type="ECO:0000256" key="7">
    <source>
        <dbReference type="ARBA" id="ARBA00022946"/>
    </source>
</evidence>
<proteinExistence type="inferred from homology"/>
<evidence type="ECO:0000256" key="10">
    <source>
        <dbReference type="SAM" id="MobiDB-lite"/>
    </source>
</evidence>
<evidence type="ECO:0000256" key="8">
    <source>
        <dbReference type="ARBA" id="ARBA00023128"/>
    </source>
</evidence>
<dbReference type="CDD" id="cd18105">
    <property type="entry name" value="SpoU-like_MRM1"/>
    <property type="match status" value="1"/>
</dbReference>
<dbReference type="Proteomes" id="UP000265140">
    <property type="component" value="Chromosome 7"/>
</dbReference>
<dbReference type="GeneTree" id="ENSGT00390000018761"/>
<feature type="region of interest" description="Disordered" evidence="10">
    <location>
        <begin position="70"/>
        <end position="150"/>
    </location>
</feature>
<dbReference type="Ensembl" id="ENSELUT00000087295.2">
    <property type="protein sequence ID" value="ENSELUP00000049212.2"/>
    <property type="gene ID" value="ENSELUG00000012392.3"/>
</dbReference>
<organism evidence="12 13">
    <name type="scientific">Esox lucius</name>
    <name type="common">Northern pike</name>
    <dbReference type="NCBI Taxonomy" id="8010"/>
    <lineage>
        <taxon>Eukaryota</taxon>
        <taxon>Metazoa</taxon>
        <taxon>Chordata</taxon>
        <taxon>Craniata</taxon>
        <taxon>Vertebrata</taxon>
        <taxon>Euteleostomi</taxon>
        <taxon>Actinopterygii</taxon>
        <taxon>Neopterygii</taxon>
        <taxon>Teleostei</taxon>
        <taxon>Protacanthopterygii</taxon>
        <taxon>Esociformes</taxon>
        <taxon>Esocidae</taxon>
        <taxon>Esox</taxon>
    </lineage>
</organism>
<name>A0A6Q2X7L5_ESOLU</name>
<keyword evidence="3" id="KW-0698">rRNA processing</keyword>
<dbReference type="Pfam" id="PF08032">
    <property type="entry name" value="SpoU_sub_bind"/>
    <property type="match status" value="1"/>
</dbReference>
<dbReference type="InterPro" id="IPR001537">
    <property type="entry name" value="SpoU_MeTrfase"/>
</dbReference>